<accession>A0AAN6T9M3</accession>
<feature type="compositionally biased region" description="Low complexity" evidence="1">
    <location>
        <begin position="62"/>
        <end position="96"/>
    </location>
</feature>
<feature type="region of interest" description="Disordered" evidence="1">
    <location>
        <begin position="53"/>
        <end position="138"/>
    </location>
</feature>
<dbReference type="GeneID" id="89942769"/>
<dbReference type="EMBL" id="MU853359">
    <property type="protein sequence ID" value="KAK4108942.1"/>
    <property type="molecule type" value="Genomic_DNA"/>
</dbReference>
<reference evidence="2" key="1">
    <citation type="journal article" date="2023" name="Mol. Phylogenet. Evol.">
        <title>Genome-scale phylogeny and comparative genomics of the fungal order Sordariales.</title>
        <authorList>
            <person name="Hensen N."/>
            <person name="Bonometti L."/>
            <person name="Westerberg I."/>
            <person name="Brannstrom I.O."/>
            <person name="Guillou S."/>
            <person name="Cros-Aarteil S."/>
            <person name="Calhoun S."/>
            <person name="Haridas S."/>
            <person name="Kuo A."/>
            <person name="Mondo S."/>
            <person name="Pangilinan J."/>
            <person name="Riley R."/>
            <person name="LaButti K."/>
            <person name="Andreopoulos B."/>
            <person name="Lipzen A."/>
            <person name="Chen C."/>
            <person name="Yan M."/>
            <person name="Daum C."/>
            <person name="Ng V."/>
            <person name="Clum A."/>
            <person name="Steindorff A."/>
            <person name="Ohm R.A."/>
            <person name="Martin F."/>
            <person name="Silar P."/>
            <person name="Natvig D.O."/>
            <person name="Lalanne C."/>
            <person name="Gautier V."/>
            <person name="Ament-Velasquez S.L."/>
            <person name="Kruys A."/>
            <person name="Hutchinson M.I."/>
            <person name="Powell A.J."/>
            <person name="Barry K."/>
            <person name="Miller A.N."/>
            <person name="Grigoriev I.V."/>
            <person name="Debuchy R."/>
            <person name="Gladieux P."/>
            <person name="Hiltunen Thoren M."/>
            <person name="Johannesson H."/>
        </authorList>
    </citation>
    <scope>NUCLEOTIDE SEQUENCE</scope>
    <source>
        <strain evidence="2">CBS 508.74</strain>
    </source>
</reference>
<name>A0AAN6T9M3_9PEZI</name>
<evidence type="ECO:0000313" key="2">
    <source>
        <dbReference type="EMBL" id="KAK4108942.1"/>
    </source>
</evidence>
<evidence type="ECO:0000256" key="1">
    <source>
        <dbReference type="SAM" id="MobiDB-lite"/>
    </source>
</evidence>
<protein>
    <submittedName>
        <fullName evidence="2">Uncharacterized protein</fullName>
    </submittedName>
</protein>
<gene>
    <name evidence="2" type="ORF">N656DRAFT_831933</name>
</gene>
<dbReference type="RefSeq" id="XP_064666512.1">
    <property type="nucleotide sequence ID" value="XM_064818643.1"/>
</dbReference>
<keyword evidence="3" id="KW-1185">Reference proteome</keyword>
<feature type="compositionally biased region" description="Acidic residues" evidence="1">
    <location>
        <begin position="212"/>
        <end position="221"/>
    </location>
</feature>
<feature type="region of interest" description="Disordered" evidence="1">
    <location>
        <begin position="165"/>
        <end position="187"/>
    </location>
</feature>
<comment type="caution">
    <text evidence="2">The sequence shown here is derived from an EMBL/GenBank/DDBJ whole genome shotgun (WGS) entry which is preliminary data.</text>
</comment>
<evidence type="ECO:0000313" key="3">
    <source>
        <dbReference type="Proteomes" id="UP001302812"/>
    </source>
</evidence>
<dbReference type="Proteomes" id="UP001302812">
    <property type="component" value="Unassembled WGS sequence"/>
</dbReference>
<feature type="region of interest" description="Disordered" evidence="1">
    <location>
        <begin position="244"/>
        <end position="288"/>
    </location>
</feature>
<feature type="compositionally biased region" description="Acidic residues" evidence="1">
    <location>
        <begin position="255"/>
        <end position="268"/>
    </location>
</feature>
<feature type="region of interest" description="Disordered" evidence="1">
    <location>
        <begin position="1"/>
        <end position="41"/>
    </location>
</feature>
<feature type="compositionally biased region" description="Low complexity" evidence="1">
    <location>
        <begin position="112"/>
        <end position="133"/>
    </location>
</feature>
<feature type="region of interest" description="Disordered" evidence="1">
    <location>
        <begin position="201"/>
        <end position="224"/>
    </location>
</feature>
<reference evidence="2" key="2">
    <citation type="submission" date="2023-05" db="EMBL/GenBank/DDBJ databases">
        <authorList>
            <consortium name="Lawrence Berkeley National Laboratory"/>
            <person name="Steindorff A."/>
            <person name="Hensen N."/>
            <person name="Bonometti L."/>
            <person name="Westerberg I."/>
            <person name="Brannstrom I.O."/>
            <person name="Guillou S."/>
            <person name="Cros-Aarteil S."/>
            <person name="Calhoun S."/>
            <person name="Haridas S."/>
            <person name="Kuo A."/>
            <person name="Mondo S."/>
            <person name="Pangilinan J."/>
            <person name="Riley R."/>
            <person name="Labutti K."/>
            <person name="Andreopoulos B."/>
            <person name="Lipzen A."/>
            <person name="Chen C."/>
            <person name="Yanf M."/>
            <person name="Daum C."/>
            <person name="Ng V."/>
            <person name="Clum A."/>
            <person name="Ohm R."/>
            <person name="Martin F."/>
            <person name="Silar P."/>
            <person name="Natvig D."/>
            <person name="Lalanne C."/>
            <person name="Gautier V."/>
            <person name="Ament-Velasquez S.L."/>
            <person name="Kruys A."/>
            <person name="Hutchinson M.I."/>
            <person name="Powell A.J."/>
            <person name="Barry K."/>
            <person name="Miller A.N."/>
            <person name="Grigoriev I.V."/>
            <person name="Debuchy R."/>
            <person name="Gladieux P."/>
            <person name="Thoren M.H."/>
            <person name="Johannesson H."/>
        </authorList>
    </citation>
    <scope>NUCLEOTIDE SEQUENCE</scope>
    <source>
        <strain evidence="2">CBS 508.74</strain>
    </source>
</reference>
<organism evidence="2 3">
    <name type="scientific">Canariomyces notabilis</name>
    <dbReference type="NCBI Taxonomy" id="2074819"/>
    <lineage>
        <taxon>Eukaryota</taxon>
        <taxon>Fungi</taxon>
        <taxon>Dikarya</taxon>
        <taxon>Ascomycota</taxon>
        <taxon>Pezizomycotina</taxon>
        <taxon>Sordariomycetes</taxon>
        <taxon>Sordariomycetidae</taxon>
        <taxon>Sordariales</taxon>
        <taxon>Chaetomiaceae</taxon>
        <taxon>Canariomyces</taxon>
    </lineage>
</organism>
<dbReference type="AlphaFoldDB" id="A0AAN6T9M3"/>
<proteinExistence type="predicted"/>
<sequence length="288" mass="30256">MLTIEPEQTMLPELPDTPRQAEPAPSPGAASGHEDNDYEATSIFITLDITPLDTETPGIAMPDTPTPGATTPDTLSSGTATPGTTIPATSTPGSGTATPDTAALGTSTPGIATPASETAPSGTAAPATAPVPTYTEERDPSIRLTLFQIAVEEARKGLFASAREVTPISKTGPGAEQGRRRSPTADELEYVMRKLNEWAQLTNPDDMHAQVEDDDDDDDDNAYLVRRPGGAAYIQVAGCRVDELPVTTSTNGQGQDDDDDNDTEDSDADRERGGGAYLTSRRRARGEV</sequence>